<organism evidence="1 2">
    <name type="scientific">Dactylonectria estremocensis</name>
    <dbReference type="NCBI Taxonomy" id="1079267"/>
    <lineage>
        <taxon>Eukaryota</taxon>
        <taxon>Fungi</taxon>
        <taxon>Dikarya</taxon>
        <taxon>Ascomycota</taxon>
        <taxon>Pezizomycotina</taxon>
        <taxon>Sordariomycetes</taxon>
        <taxon>Hypocreomycetidae</taxon>
        <taxon>Hypocreales</taxon>
        <taxon>Nectriaceae</taxon>
        <taxon>Dactylonectria</taxon>
    </lineage>
</organism>
<dbReference type="EMBL" id="JAGMUU010000013">
    <property type="protein sequence ID" value="KAH7140129.1"/>
    <property type="molecule type" value="Genomic_DNA"/>
</dbReference>
<sequence>MALSLNTASLTPVNRLAPAARNLKLPRCLSTRLALRGPVVCGPPKRSPALCVFIAVGCSTVQKDVPVSPVPMPTCEGTGFGEYLACRWAVGRYMPTSHGPIRDPDGCQK</sequence>
<gene>
    <name evidence="1" type="ORF">B0J13DRAFT_526884</name>
</gene>
<reference evidence="1" key="1">
    <citation type="journal article" date="2021" name="Nat. Commun.">
        <title>Genetic determinants of endophytism in the Arabidopsis root mycobiome.</title>
        <authorList>
            <person name="Mesny F."/>
            <person name="Miyauchi S."/>
            <person name="Thiergart T."/>
            <person name="Pickel B."/>
            <person name="Atanasova L."/>
            <person name="Karlsson M."/>
            <person name="Huettel B."/>
            <person name="Barry K.W."/>
            <person name="Haridas S."/>
            <person name="Chen C."/>
            <person name="Bauer D."/>
            <person name="Andreopoulos W."/>
            <person name="Pangilinan J."/>
            <person name="LaButti K."/>
            <person name="Riley R."/>
            <person name="Lipzen A."/>
            <person name="Clum A."/>
            <person name="Drula E."/>
            <person name="Henrissat B."/>
            <person name="Kohler A."/>
            <person name="Grigoriev I.V."/>
            <person name="Martin F.M."/>
            <person name="Hacquard S."/>
        </authorList>
    </citation>
    <scope>NUCLEOTIDE SEQUENCE</scope>
    <source>
        <strain evidence="1">MPI-CAGE-AT-0021</strain>
    </source>
</reference>
<accession>A0A9P9EN45</accession>
<dbReference type="Proteomes" id="UP000717696">
    <property type="component" value="Unassembled WGS sequence"/>
</dbReference>
<comment type="caution">
    <text evidence="1">The sequence shown here is derived from an EMBL/GenBank/DDBJ whole genome shotgun (WGS) entry which is preliminary data.</text>
</comment>
<name>A0A9P9EN45_9HYPO</name>
<keyword evidence="2" id="KW-1185">Reference proteome</keyword>
<protein>
    <submittedName>
        <fullName evidence="1">Uncharacterized protein</fullName>
    </submittedName>
</protein>
<dbReference type="AlphaFoldDB" id="A0A9P9EN45"/>
<evidence type="ECO:0000313" key="1">
    <source>
        <dbReference type="EMBL" id="KAH7140129.1"/>
    </source>
</evidence>
<proteinExistence type="predicted"/>
<evidence type="ECO:0000313" key="2">
    <source>
        <dbReference type="Proteomes" id="UP000717696"/>
    </source>
</evidence>